<dbReference type="InterPro" id="IPR036322">
    <property type="entry name" value="WD40_repeat_dom_sf"/>
</dbReference>
<evidence type="ECO:0000313" key="2">
    <source>
        <dbReference type="Proteomes" id="UP000001876"/>
    </source>
</evidence>
<name>C1MTI0_MICPC</name>
<dbReference type="SUPFAM" id="SSF50978">
    <property type="entry name" value="WD40 repeat-like"/>
    <property type="match status" value="1"/>
</dbReference>
<dbReference type="Proteomes" id="UP000001876">
    <property type="component" value="Unassembled WGS sequence"/>
</dbReference>
<reference evidence="1 2" key="1">
    <citation type="journal article" date="2009" name="Science">
        <title>Green evolution and dynamic adaptations revealed by genomes of the marine picoeukaryotes Micromonas.</title>
        <authorList>
            <person name="Worden A.Z."/>
            <person name="Lee J.H."/>
            <person name="Mock T."/>
            <person name="Rouze P."/>
            <person name="Simmons M.P."/>
            <person name="Aerts A.L."/>
            <person name="Allen A.E."/>
            <person name="Cuvelier M.L."/>
            <person name="Derelle E."/>
            <person name="Everett M.V."/>
            <person name="Foulon E."/>
            <person name="Grimwood J."/>
            <person name="Gundlach H."/>
            <person name="Henrissat B."/>
            <person name="Napoli C."/>
            <person name="McDonald S.M."/>
            <person name="Parker M.S."/>
            <person name="Rombauts S."/>
            <person name="Salamov A."/>
            <person name="Von Dassow P."/>
            <person name="Badger J.H."/>
            <person name="Coutinho P.M."/>
            <person name="Demir E."/>
            <person name="Dubchak I."/>
            <person name="Gentemann C."/>
            <person name="Eikrem W."/>
            <person name="Gready J.E."/>
            <person name="John U."/>
            <person name="Lanier W."/>
            <person name="Lindquist E.A."/>
            <person name="Lucas S."/>
            <person name="Mayer K.F."/>
            <person name="Moreau H."/>
            <person name="Not F."/>
            <person name="Otillar R."/>
            <person name="Panaud O."/>
            <person name="Pangilinan J."/>
            <person name="Paulsen I."/>
            <person name="Piegu B."/>
            <person name="Poliakov A."/>
            <person name="Robbens S."/>
            <person name="Schmutz J."/>
            <person name="Toulza E."/>
            <person name="Wyss T."/>
            <person name="Zelensky A."/>
            <person name="Zhou K."/>
            <person name="Armbrust E.V."/>
            <person name="Bhattacharya D."/>
            <person name="Goodenough U.W."/>
            <person name="Van de Peer Y."/>
            <person name="Grigoriev I.V."/>
        </authorList>
    </citation>
    <scope>NUCLEOTIDE SEQUENCE [LARGE SCALE GENOMIC DNA]</scope>
    <source>
        <strain evidence="1 2">CCMP1545</strain>
    </source>
</reference>
<dbReference type="OMA" id="ICILEGQ"/>
<dbReference type="InterPro" id="IPR051150">
    <property type="entry name" value="SWT21/TCAB1_mRNA_Telomere"/>
</dbReference>
<dbReference type="Gene3D" id="2.130.10.10">
    <property type="entry name" value="YVTN repeat-like/Quinoprotein amine dehydrogenase"/>
    <property type="match status" value="2"/>
</dbReference>
<dbReference type="Pfam" id="PF00400">
    <property type="entry name" value="WD40"/>
    <property type="match status" value="3"/>
</dbReference>
<dbReference type="EMBL" id="GG663739">
    <property type="protein sequence ID" value="EEH56948.1"/>
    <property type="molecule type" value="Genomic_DNA"/>
</dbReference>
<dbReference type="STRING" id="564608.C1MTI0"/>
<dbReference type="eggNOG" id="KOG2919">
    <property type="taxonomic scope" value="Eukaryota"/>
</dbReference>
<feature type="non-terminal residue" evidence="1">
    <location>
        <position position="321"/>
    </location>
</feature>
<dbReference type="PANTHER" id="PTHR13211:SF0">
    <property type="entry name" value="TELOMERASE CAJAL BODY PROTEIN 1"/>
    <property type="match status" value="1"/>
</dbReference>
<dbReference type="SMART" id="SM00320">
    <property type="entry name" value="WD40"/>
    <property type="match status" value="4"/>
</dbReference>
<organism evidence="2">
    <name type="scientific">Micromonas pusilla (strain CCMP1545)</name>
    <name type="common">Picoplanktonic green alga</name>
    <dbReference type="NCBI Taxonomy" id="564608"/>
    <lineage>
        <taxon>Eukaryota</taxon>
        <taxon>Viridiplantae</taxon>
        <taxon>Chlorophyta</taxon>
        <taxon>Mamiellophyceae</taxon>
        <taxon>Mamiellales</taxon>
        <taxon>Mamiellaceae</taxon>
        <taxon>Micromonas</taxon>
    </lineage>
</organism>
<dbReference type="AlphaFoldDB" id="C1MTI0"/>
<keyword evidence="2" id="KW-1185">Reference proteome</keyword>
<dbReference type="KEGG" id="mpp:MICPUCDRAFT_3550"/>
<dbReference type="InterPro" id="IPR001680">
    <property type="entry name" value="WD40_rpt"/>
</dbReference>
<dbReference type="PANTHER" id="PTHR13211">
    <property type="entry name" value="TELOMERASE CAJAL BODY PROTEIN 1"/>
    <property type="match status" value="1"/>
</dbReference>
<dbReference type="RefSeq" id="XP_003058493.1">
    <property type="nucleotide sequence ID" value="XM_003058447.1"/>
</dbReference>
<dbReference type="OrthoDB" id="498121at2759"/>
<accession>C1MTI0</accession>
<dbReference type="GeneID" id="9684306"/>
<feature type="non-terminal residue" evidence="1">
    <location>
        <position position="1"/>
    </location>
</feature>
<dbReference type="InterPro" id="IPR015943">
    <property type="entry name" value="WD40/YVTN_repeat-like_dom_sf"/>
</dbReference>
<proteinExistence type="predicted"/>
<gene>
    <name evidence="1" type="ORF">MICPUCDRAFT_3550</name>
</gene>
<sequence length="321" mass="34403">DNHLKRVRWSPDGVCLLTCGAEDNTFRVYDVHPDAGDGVVPHHDALWPALRIKEHESVHDYAWYPRMTATDQATCVFASTSRATPIHLWDAVTGSLCASYIAYDHLDEPVAACAVAFSGDGARIFAGYDKRVRVWDASRPGRDCDEWKTNDGRRRGSGGSGGGQTGLLSCLATSPLGSPHALLAAGSYDKTVGIYHEATGERIAVLSGHAGGVTHARWSPCGCYLYTAARRDDAMLCWDVRGGSGGGSGGGAVYRMRRRARMTNQRIGFDVEPCGRHLVSGGEDGVLRAYDLTTGEEAGAWRGASDVVSDWAFHPGASFAA</sequence>
<protein>
    <submittedName>
        <fullName evidence="1">Predicted protein</fullName>
    </submittedName>
</protein>
<evidence type="ECO:0000313" key="1">
    <source>
        <dbReference type="EMBL" id="EEH56948.1"/>
    </source>
</evidence>